<evidence type="ECO:0000313" key="7">
    <source>
        <dbReference type="EMBL" id="USV56836.1"/>
    </source>
</evidence>
<keyword evidence="8" id="KW-1185">Reference proteome</keyword>
<evidence type="ECO:0000256" key="3">
    <source>
        <dbReference type="ARBA" id="ARBA00023125"/>
    </source>
</evidence>
<keyword evidence="4" id="KW-0804">Transcription</keyword>
<dbReference type="CDD" id="cd08417">
    <property type="entry name" value="PBP2_Nitroaromatics_like"/>
    <property type="match status" value="1"/>
</dbReference>
<feature type="domain" description="HTH lysR-type" evidence="6">
    <location>
        <begin position="1"/>
        <end position="61"/>
    </location>
</feature>
<dbReference type="RefSeq" id="WP_218388449.1">
    <property type="nucleotide sequence ID" value="NZ_CP099717.1"/>
</dbReference>
<dbReference type="PROSITE" id="PS50931">
    <property type="entry name" value="HTH_LYSR"/>
    <property type="match status" value="1"/>
</dbReference>
<evidence type="ECO:0000256" key="5">
    <source>
        <dbReference type="SAM" id="MobiDB-lite"/>
    </source>
</evidence>
<dbReference type="InterPro" id="IPR050389">
    <property type="entry name" value="LysR-type_TF"/>
</dbReference>
<evidence type="ECO:0000256" key="1">
    <source>
        <dbReference type="ARBA" id="ARBA00009437"/>
    </source>
</evidence>
<keyword evidence="3" id="KW-0238">DNA-binding</keyword>
<dbReference type="PANTHER" id="PTHR30118:SF15">
    <property type="entry name" value="TRANSCRIPTIONAL REGULATORY PROTEIN"/>
    <property type="match status" value="1"/>
</dbReference>
<dbReference type="EMBL" id="CP099717">
    <property type="protein sequence ID" value="USV56836.1"/>
    <property type="molecule type" value="Genomic_DNA"/>
</dbReference>
<dbReference type="InterPro" id="IPR000847">
    <property type="entry name" value="LysR_HTH_N"/>
</dbReference>
<dbReference type="Proteomes" id="UP001056890">
    <property type="component" value="Chromosome"/>
</dbReference>
<gene>
    <name evidence="7" type="ORF">NHF51_16015</name>
</gene>
<dbReference type="InterPro" id="IPR037402">
    <property type="entry name" value="YidZ_PBP2"/>
</dbReference>
<evidence type="ECO:0000313" key="8">
    <source>
        <dbReference type="Proteomes" id="UP001056890"/>
    </source>
</evidence>
<protein>
    <submittedName>
        <fullName evidence="7">LysR family transcriptional regulator</fullName>
    </submittedName>
</protein>
<evidence type="ECO:0000259" key="6">
    <source>
        <dbReference type="PROSITE" id="PS50931"/>
    </source>
</evidence>
<dbReference type="PANTHER" id="PTHR30118">
    <property type="entry name" value="HTH-TYPE TRANSCRIPTIONAL REGULATOR LEUO-RELATED"/>
    <property type="match status" value="1"/>
</dbReference>
<sequence>MHKANLNLLPTLKVLLETRNISRAAELLHLSQPSISKQLNQLRGEFGDELLVREGQRWLLTPRAESLAAALADPLGALARLYEAPGFEPARCERVFRLASSDYVAQHILPDICAALARAAPLAALEYSLWDKRQLPQLWQSELDLVSTITELVPDQIRGLHQGEDRLVMLMGRHHPLSGTAPTLEDYLAWPHLQVSGGGDKDSPVEQVLMPQGLSRRWFARVPFFQAAVEVLLRTDCLMTTPAHIAWQLSQEHGLSFCDLPFATRTQQYHLLWHQRHHQDPAHQWFRELAYPFLREHLQRTLGESRKQLAESRKQLDESHKPLGRS</sequence>
<dbReference type="AlphaFoldDB" id="A0AAE9MFM5"/>
<dbReference type="GO" id="GO:0003677">
    <property type="term" value="F:DNA binding"/>
    <property type="evidence" value="ECO:0007669"/>
    <property type="project" value="UniProtKB-KW"/>
</dbReference>
<reference evidence="7" key="1">
    <citation type="submission" date="2022-06" db="EMBL/GenBank/DDBJ databases">
        <title>Complete Genome of Aeromonas sp. Strain SOD01 Isolated from an Urban Freshwater Stream.</title>
        <authorList>
            <person name="Williams L.E."/>
            <person name="Brysgel T."/>
            <person name="Capestro E.M."/>
            <person name="Foltz G.V."/>
            <person name="Gardner A.E."/>
            <person name="Ingrassia J."/>
            <person name="Peterson E."/>
            <person name="Arruda J."/>
            <person name="Flaherty I."/>
            <person name="Hunt M."/>
            <person name="Pappas G."/>
            <person name="Ramsaran S."/>
            <person name="Rocha M."/>
        </authorList>
    </citation>
    <scope>NUCLEOTIDE SEQUENCE</scope>
    <source>
        <strain evidence="7">SOD01</strain>
    </source>
</reference>
<organism evidence="7 8">
    <name type="scientific">Aeromonas encheleia</name>
    <dbReference type="NCBI Taxonomy" id="73010"/>
    <lineage>
        <taxon>Bacteria</taxon>
        <taxon>Pseudomonadati</taxon>
        <taxon>Pseudomonadota</taxon>
        <taxon>Gammaproteobacteria</taxon>
        <taxon>Aeromonadales</taxon>
        <taxon>Aeromonadaceae</taxon>
        <taxon>Aeromonas</taxon>
    </lineage>
</organism>
<evidence type="ECO:0000256" key="4">
    <source>
        <dbReference type="ARBA" id="ARBA00023163"/>
    </source>
</evidence>
<feature type="region of interest" description="Disordered" evidence="5">
    <location>
        <begin position="306"/>
        <end position="326"/>
    </location>
</feature>
<dbReference type="Pfam" id="PF03466">
    <property type="entry name" value="LysR_substrate"/>
    <property type="match status" value="1"/>
</dbReference>
<accession>A0AAE9MFM5</accession>
<dbReference type="InterPro" id="IPR005119">
    <property type="entry name" value="LysR_subst-bd"/>
</dbReference>
<keyword evidence="2" id="KW-0805">Transcription regulation</keyword>
<dbReference type="GO" id="GO:0003700">
    <property type="term" value="F:DNA-binding transcription factor activity"/>
    <property type="evidence" value="ECO:0007669"/>
    <property type="project" value="InterPro"/>
</dbReference>
<name>A0AAE9MFM5_9GAMM</name>
<dbReference type="Pfam" id="PF00126">
    <property type="entry name" value="HTH_1"/>
    <property type="match status" value="1"/>
</dbReference>
<evidence type="ECO:0000256" key="2">
    <source>
        <dbReference type="ARBA" id="ARBA00023015"/>
    </source>
</evidence>
<comment type="similarity">
    <text evidence="1">Belongs to the LysR transcriptional regulatory family.</text>
</comment>
<proteinExistence type="inferred from homology"/>